<keyword evidence="4" id="KW-1185">Reference proteome</keyword>
<evidence type="ECO:0000313" key="3">
    <source>
        <dbReference type="EMBL" id="MDA0644522.1"/>
    </source>
</evidence>
<dbReference type="EMBL" id="JAPNUD010000100">
    <property type="protein sequence ID" value="MDA0644522.1"/>
    <property type="molecule type" value="Genomic_DNA"/>
</dbReference>
<dbReference type="Proteomes" id="UP001212498">
    <property type="component" value="Unassembled WGS sequence"/>
</dbReference>
<sequence>MTFLTVWAVVRAGGLESGSFLTQLMTVTPYGAVLALLLALALVRRNRPAAVVALVASLVMAAAVAPRAFPAGEPASGGTPYKVLAVNLFGRADPRTVVDLVRELRPDVFAATELTTRQVAALDAAGLDELMPHRVLQDEHDAAGSGLYGRHPLTELPGLFTPVGHNMPAAAMTLPGGRRVEVVAVHPNPPLGRMVDGWNRAMESFPAPGGDAIRILAGDFNASLDHRAMRDLLGRGYADAAHQAGAGLTPTWPNGRGLPPFITIDHILVDERAGVSSFDVLDVPGTDHRGVFAELRLPS</sequence>
<gene>
    <name evidence="3" type="ORF">OUY24_28165</name>
</gene>
<comment type="caution">
    <text evidence="3">The sequence shown here is derived from an EMBL/GenBank/DDBJ whole genome shotgun (WGS) entry which is preliminary data.</text>
</comment>
<dbReference type="RefSeq" id="WP_271278479.1">
    <property type="nucleotide sequence ID" value="NZ_BAABFD010000004.1"/>
</dbReference>
<dbReference type="InterPro" id="IPR005135">
    <property type="entry name" value="Endo/exonuclease/phosphatase"/>
</dbReference>
<dbReference type="Pfam" id="PF03372">
    <property type="entry name" value="Exo_endo_phos"/>
    <property type="match status" value="1"/>
</dbReference>
<dbReference type="SUPFAM" id="SSF56219">
    <property type="entry name" value="DNase I-like"/>
    <property type="match status" value="1"/>
</dbReference>
<keyword evidence="3" id="KW-0540">Nuclease</keyword>
<keyword evidence="1" id="KW-1133">Transmembrane helix</keyword>
<evidence type="ECO:0000313" key="4">
    <source>
        <dbReference type="Proteomes" id="UP001212498"/>
    </source>
</evidence>
<feature type="transmembrane region" description="Helical" evidence="1">
    <location>
        <begin position="20"/>
        <end position="43"/>
    </location>
</feature>
<feature type="transmembrane region" description="Helical" evidence="1">
    <location>
        <begin position="50"/>
        <end position="69"/>
    </location>
</feature>
<name>A0ABT4T4R9_9ACTN</name>
<dbReference type="Gene3D" id="3.60.10.10">
    <property type="entry name" value="Endonuclease/exonuclease/phosphatase"/>
    <property type="match status" value="1"/>
</dbReference>
<dbReference type="InterPro" id="IPR036691">
    <property type="entry name" value="Endo/exonu/phosph_ase_sf"/>
</dbReference>
<dbReference type="GO" id="GO:0004519">
    <property type="term" value="F:endonuclease activity"/>
    <property type="evidence" value="ECO:0007669"/>
    <property type="project" value="UniProtKB-KW"/>
</dbReference>
<protein>
    <submittedName>
        <fullName evidence="3">Endonuclease/exonuclease/phosphatase family protein</fullName>
    </submittedName>
</protein>
<accession>A0ABT4T4R9</accession>
<organism evidence="3 4">
    <name type="scientific">Nonomuraea ferruginea</name>
    <dbReference type="NCBI Taxonomy" id="46174"/>
    <lineage>
        <taxon>Bacteria</taxon>
        <taxon>Bacillati</taxon>
        <taxon>Actinomycetota</taxon>
        <taxon>Actinomycetes</taxon>
        <taxon>Streptosporangiales</taxon>
        <taxon>Streptosporangiaceae</taxon>
        <taxon>Nonomuraea</taxon>
    </lineage>
</organism>
<reference evidence="3 4" key="1">
    <citation type="submission" date="2022-11" db="EMBL/GenBank/DDBJ databases">
        <title>Nonomuraea corallina sp. nov., a new species of the genus Nonomuraea isolated from sea side sediment in Thai sea.</title>
        <authorList>
            <person name="Ngamcharungchit C."/>
            <person name="Matsumoto A."/>
            <person name="Suriyachadkun C."/>
            <person name="Panbangred W."/>
            <person name="Inahashi Y."/>
            <person name="Intra B."/>
        </authorList>
    </citation>
    <scope>NUCLEOTIDE SEQUENCE [LARGE SCALE GENOMIC DNA]</scope>
    <source>
        <strain evidence="3 4">DSM 43553</strain>
    </source>
</reference>
<keyword evidence="3" id="KW-0378">Hydrolase</keyword>
<keyword evidence="1" id="KW-0812">Transmembrane</keyword>
<evidence type="ECO:0000259" key="2">
    <source>
        <dbReference type="Pfam" id="PF03372"/>
    </source>
</evidence>
<feature type="domain" description="Endonuclease/exonuclease/phosphatase" evidence="2">
    <location>
        <begin position="88"/>
        <end position="288"/>
    </location>
</feature>
<keyword evidence="3" id="KW-0255">Endonuclease</keyword>
<evidence type="ECO:0000256" key="1">
    <source>
        <dbReference type="SAM" id="Phobius"/>
    </source>
</evidence>
<proteinExistence type="predicted"/>
<keyword evidence="1" id="KW-0472">Membrane</keyword>